<proteinExistence type="predicted"/>
<organism evidence="2 3">
    <name type="scientific">Actinokineospora soli</name>
    <dbReference type="NCBI Taxonomy" id="1048753"/>
    <lineage>
        <taxon>Bacteria</taxon>
        <taxon>Bacillati</taxon>
        <taxon>Actinomycetota</taxon>
        <taxon>Actinomycetes</taxon>
        <taxon>Pseudonocardiales</taxon>
        <taxon>Pseudonocardiaceae</taxon>
        <taxon>Actinokineospora</taxon>
    </lineage>
</organism>
<keyword evidence="1" id="KW-1133">Transmembrane helix</keyword>
<evidence type="ECO:0000313" key="2">
    <source>
        <dbReference type="EMBL" id="MFC7618521.1"/>
    </source>
</evidence>
<gene>
    <name evidence="2" type="ORF">ACFQV2_39480</name>
</gene>
<protein>
    <submittedName>
        <fullName evidence="2">Uncharacterized protein</fullName>
    </submittedName>
</protein>
<keyword evidence="3" id="KW-1185">Reference proteome</keyword>
<evidence type="ECO:0000313" key="3">
    <source>
        <dbReference type="Proteomes" id="UP001596512"/>
    </source>
</evidence>
<accession>A0ABW2TYX3</accession>
<keyword evidence="1" id="KW-0472">Membrane</keyword>
<dbReference type="EMBL" id="JBHTEY010000004">
    <property type="protein sequence ID" value="MFC7618521.1"/>
    <property type="molecule type" value="Genomic_DNA"/>
</dbReference>
<comment type="caution">
    <text evidence="2">The sequence shown here is derived from an EMBL/GenBank/DDBJ whole genome shotgun (WGS) entry which is preliminary data.</text>
</comment>
<name>A0ABW2TYX3_9PSEU</name>
<evidence type="ECO:0000256" key="1">
    <source>
        <dbReference type="SAM" id="Phobius"/>
    </source>
</evidence>
<reference evidence="3" key="1">
    <citation type="journal article" date="2019" name="Int. J. Syst. Evol. Microbiol.">
        <title>The Global Catalogue of Microorganisms (GCM) 10K type strain sequencing project: providing services to taxonomists for standard genome sequencing and annotation.</title>
        <authorList>
            <consortium name="The Broad Institute Genomics Platform"/>
            <consortium name="The Broad Institute Genome Sequencing Center for Infectious Disease"/>
            <person name="Wu L."/>
            <person name="Ma J."/>
        </authorList>
    </citation>
    <scope>NUCLEOTIDE SEQUENCE [LARGE SCALE GENOMIC DNA]</scope>
    <source>
        <strain evidence="3">JCM 17695</strain>
    </source>
</reference>
<feature type="transmembrane region" description="Helical" evidence="1">
    <location>
        <begin position="6"/>
        <end position="28"/>
    </location>
</feature>
<sequence length="54" mass="5914">MITAVLVWIGVVLALALLLTMALGPLIVQIDSKLYDRRERRRAGCASAASPPHW</sequence>
<keyword evidence="1" id="KW-0812">Transmembrane</keyword>
<dbReference type="Proteomes" id="UP001596512">
    <property type="component" value="Unassembled WGS sequence"/>
</dbReference>